<evidence type="ECO:0000313" key="2">
    <source>
        <dbReference type="EMBL" id="EJF55181.1"/>
    </source>
</evidence>
<gene>
    <name evidence="2" type="ORF">SapgrDRAFT_3548</name>
</gene>
<dbReference type="Proteomes" id="UP000005113">
    <property type="component" value="Unassembled WGS sequence"/>
</dbReference>
<name>J0Y0Z0_9BACT</name>
<feature type="signal peptide" evidence="1">
    <location>
        <begin position="1"/>
        <end position="26"/>
    </location>
</feature>
<evidence type="ECO:0008006" key="4">
    <source>
        <dbReference type="Google" id="ProtNLM"/>
    </source>
</evidence>
<sequence>MIIMNKKLLYLVALSLGLLSCQPAVQPPTAEEKRPLAAVEEQKTTVEEEKEAEVWLQKTARAKDIKFKLKGEELYYFFSKDCVYPFSYERQEKQLLVYWPKEMQVIRKYSSYYELISEDCLKELPFYAAVQADSLFAIYKLNAGEDHFLATYRDSLLPRKYPQFFPDSLVLGENYQLPFVVQEDSVWGSSNGITLKFTERNILYMYNMQCYFEFPISYENGAAVIYWADREDCKWDMMHWKAWARPVPKKGEPFARLELYAADSMAVHYYYPEWKAAYNAAQVKLDHFPDTFFRADIAYKSNVEE</sequence>
<keyword evidence="1" id="KW-0732">Signal</keyword>
<accession>J0Y0Z0</accession>
<dbReference type="PROSITE" id="PS51257">
    <property type="entry name" value="PROKAR_LIPOPROTEIN"/>
    <property type="match status" value="1"/>
</dbReference>
<dbReference type="AlphaFoldDB" id="J0Y0Z0"/>
<feature type="chain" id="PRO_5003741480" description="Lipoprotein" evidence="1">
    <location>
        <begin position="27"/>
        <end position="305"/>
    </location>
</feature>
<dbReference type="EMBL" id="JH719942">
    <property type="protein sequence ID" value="EJF55181.1"/>
    <property type="molecule type" value="Genomic_DNA"/>
</dbReference>
<dbReference type="HOGENOM" id="CLU_924060_0_0_10"/>
<evidence type="ECO:0000256" key="1">
    <source>
        <dbReference type="SAM" id="SignalP"/>
    </source>
</evidence>
<proteinExistence type="predicted"/>
<organism evidence="2 3">
    <name type="scientific">Saprospira grandis DSM 2844</name>
    <dbReference type="NCBI Taxonomy" id="694433"/>
    <lineage>
        <taxon>Bacteria</taxon>
        <taxon>Pseudomonadati</taxon>
        <taxon>Bacteroidota</taxon>
        <taxon>Saprospiria</taxon>
        <taxon>Saprospirales</taxon>
        <taxon>Saprospiraceae</taxon>
        <taxon>Saprospira</taxon>
    </lineage>
</organism>
<protein>
    <recommendedName>
        <fullName evidence="4">Lipoprotein</fullName>
    </recommendedName>
</protein>
<reference evidence="3" key="1">
    <citation type="journal article" date="2012" name="Stand. Genomic Sci.">
        <title>Permanent draft genome sequence of the gliding predator Saprospira grandis strain Sa g1 (= HR1).</title>
        <authorList>
            <person name="Mavromatis K."/>
            <person name="Chertkov O."/>
            <person name="Lapidus A."/>
            <person name="Nolan M."/>
            <person name="Lucas S."/>
            <person name="Tice H."/>
            <person name="Del Rio T.G."/>
            <person name="Cheng J.F."/>
            <person name="Han C."/>
            <person name="Tapia R."/>
            <person name="Bruce D."/>
            <person name="Goodwin L.A."/>
            <person name="Pitluck S."/>
            <person name="Huntemann M."/>
            <person name="Liolios K."/>
            <person name="Pagani I."/>
            <person name="Ivanova N."/>
            <person name="Mikhailova N."/>
            <person name="Pati A."/>
            <person name="Chen A."/>
            <person name="Palaniappan K."/>
            <person name="Land M."/>
            <person name="Brambilla E.M."/>
            <person name="Rohde M."/>
            <person name="Spring S."/>
            <person name="Goker M."/>
            <person name="Detter J.C."/>
            <person name="Bristow J."/>
            <person name="Eisen J.A."/>
            <person name="Markowitz V."/>
            <person name="Hugenholtz P."/>
            <person name="Kyrpides N.C."/>
            <person name="Klenk H.P."/>
            <person name="Woyke T."/>
        </authorList>
    </citation>
    <scope>NUCLEOTIDE SEQUENCE [LARGE SCALE GENOMIC DNA]</scope>
    <source>
        <strain evidence="3">DSM 2844</strain>
    </source>
</reference>
<evidence type="ECO:0000313" key="3">
    <source>
        <dbReference type="Proteomes" id="UP000005113"/>
    </source>
</evidence>